<dbReference type="SUPFAM" id="SSF56601">
    <property type="entry name" value="beta-lactamase/transpeptidase-like"/>
    <property type="match status" value="1"/>
</dbReference>
<evidence type="ECO:0000259" key="2">
    <source>
        <dbReference type="Pfam" id="PF13354"/>
    </source>
</evidence>
<evidence type="ECO:0000256" key="1">
    <source>
        <dbReference type="SAM" id="MobiDB-lite"/>
    </source>
</evidence>
<dbReference type="Gene3D" id="3.40.710.10">
    <property type="entry name" value="DD-peptidase/beta-lactamase superfamily"/>
    <property type="match status" value="1"/>
</dbReference>
<dbReference type="Proteomes" id="UP000832041">
    <property type="component" value="Chromosome"/>
</dbReference>
<protein>
    <recommendedName>
        <fullName evidence="2">Beta-lactamase class A catalytic domain-containing protein</fullName>
    </recommendedName>
</protein>
<accession>A0ABY4L734</accession>
<feature type="region of interest" description="Disordered" evidence="1">
    <location>
        <begin position="15"/>
        <end position="48"/>
    </location>
</feature>
<organism evidence="3 4">
    <name type="scientific">Thermobifida alba</name>
    <name type="common">Thermomonospora alba</name>
    <dbReference type="NCBI Taxonomy" id="53522"/>
    <lineage>
        <taxon>Bacteria</taxon>
        <taxon>Bacillati</taxon>
        <taxon>Actinomycetota</taxon>
        <taxon>Actinomycetes</taxon>
        <taxon>Streptosporangiales</taxon>
        <taxon>Nocardiopsidaceae</taxon>
        <taxon>Thermobifida</taxon>
    </lineage>
</organism>
<name>A0ABY4L734_THEAE</name>
<feature type="domain" description="Beta-lactamase class A catalytic" evidence="2">
    <location>
        <begin position="121"/>
        <end position="205"/>
    </location>
</feature>
<dbReference type="PANTHER" id="PTHR35333">
    <property type="entry name" value="BETA-LACTAMASE"/>
    <property type="match status" value="1"/>
</dbReference>
<dbReference type="InterPro" id="IPR012338">
    <property type="entry name" value="Beta-lactam/transpept-like"/>
</dbReference>
<proteinExistence type="predicted"/>
<reference evidence="3 4" key="1">
    <citation type="submission" date="2020-04" db="EMBL/GenBank/DDBJ databases">
        <title>Thermobifida alba genome sequencing and assembly.</title>
        <authorList>
            <person name="Luzics S."/>
            <person name="Horvath B."/>
            <person name="Nagy I."/>
            <person name="Toth A."/>
            <person name="Nagy I."/>
            <person name="Kukolya J."/>
        </authorList>
    </citation>
    <scope>NUCLEOTIDE SEQUENCE [LARGE SCALE GENOMIC DNA]</scope>
    <source>
        <strain evidence="3 4">DSM 43795</strain>
    </source>
</reference>
<keyword evidence="4" id="KW-1185">Reference proteome</keyword>
<dbReference type="EMBL" id="CP051627">
    <property type="protein sequence ID" value="UPT23490.1"/>
    <property type="molecule type" value="Genomic_DNA"/>
</dbReference>
<dbReference type="PANTHER" id="PTHR35333:SF3">
    <property type="entry name" value="BETA-LACTAMASE-TYPE TRANSPEPTIDASE FOLD CONTAINING PROTEIN"/>
    <property type="match status" value="1"/>
</dbReference>
<evidence type="ECO:0000313" key="4">
    <source>
        <dbReference type="Proteomes" id="UP000832041"/>
    </source>
</evidence>
<gene>
    <name evidence="3" type="ORF">FOF52_11640</name>
</gene>
<evidence type="ECO:0000313" key="3">
    <source>
        <dbReference type="EMBL" id="UPT23490.1"/>
    </source>
</evidence>
<dbReference type="InterPro" id="IPR045155">
    <property type="entry name" value="Beta-lactam_cat"/>
</dbReference>
<dbReference type="Pfam" id="PF13354">
    <property type="entry name" value="Beta-lactamase2"/>
    <property type="match status" value="1"/>
</dbReference>
<feature type="compositionally biased region" description="Pro residues" evidence="1">
    <location>
        <begin position="30"/>
        <end position="47"/>
    </location>
</feature>
<dbReference type="InterPro" id="IPR000871">
    <property type="entry name" value="Beta-lactam_class-A"/>
</dbReference>
<sequence>MFFLLAATVLAVLPPETPRTPGGVPRAQAPSPPRTAPEPEPQPPPLSPAEYERLTRSLDAYLSGQDGRLSIALHDLNSGATYSYGAEETYITASLAKLNILVLLLLQADDEDRELSDHERRLAAEMIRYSDNDATDELYARIGFDEGFARGNERLGLHATEPGAGGVWGTTRTTTADQLRLLRAVFTEDSPLSERSRGYARELLGGVAPEQAWGVSAAAGEGDTVELKNGWVPRSDDGDRWAVTSAGRVAGADHEYLIAVLSDHHPDYFGGIECVEHVVTAVVAALDGEDRS</sequence>